<dbReference type="InterPro" id="IPR059052">
    <property type="entry name" value="HH_YbhG-like"/>
</dbReference>
<proteinExistence type="predicted"/>
<accession>A0A9X2T628</accession>
<dbReference type="Gene3D" id="2.40.30.170">
    <property type="match status" value="1"/>
</dbReference>
<dbReference type="PANTHER" id="PTHR32347:SF23">
    <property type="entry name" value="BLL5650 PROTEIN"/>
    <property type="match status" value="1"/>
</dbReference>
<dbReference type="AlphaFoldDB" id="A0A9X2T628"/>
<dbReference type="Pfam" id="PF25881">
    <property type="entry name" value="HH_YBHG"/>
    <property type="match status" value="1"/>
</dbReference>
<dbReference type="PROSITE" id="PS51257">
    <property type="entry name" value="PROKAR_LIPOPROTEIN"/>
    <property type="match status" value="1"/>
</dbReference>
<evidence type="ECO:0000256" key="4">
    <source>
        <dbReference type="SAM" id="SignalP"/>
    </source>
</evidence>
<evidence type="ECO:0000256" key="2">
    <source>
        <dbReference type="ARBA" id="ARBA00023054"/>
    </source>
</evidence>
<organism evidence="6 7">
    <name type="scientific">Ancylobacter mangrovi</name>
    <dbReference type="NCBI Taxonomy" id="2972472"/>
    <lineage>
        <taxon>Bacteria</taxon>
        <taxon>Pseudomonadati</taxon>
        <taxon>Pseudomonadota</taxon>
        <taxon>Alphaproteobacteria</taxon>
        <taxon>Hyphomicrobiales</taxon>
        <taxon>Xanthobacteraceae</taxon>
        <taxon>Ancylobacter</taxon>
    </lineage>
</organism>
<sequence length="326" mass="35169">MMRIRSRGSLAWRGPLCAALLALSLAACADKGPSRYQGYAEADLVFVGPDEAGRVTRLDVDEGDRVKKGQPLFEVDADLQQADVDSAAASLEQAKAQLADLQASAQRPQEIEVLQASKRRAEAALELSRIELGRQQDLYDKKVGSKAALDTAQATFDQNKAALDEINKQIEVGRMGSRDAQIGAAQKAVDAAQASLEAAKTRLARRKLAAPADGSVETVYFRPGELVPVGRPVLALLPPDLIKMRFFVPEPDLNRFKLGTRVQMSCDGCGGGVAATVSYIAEDSEYTPPVIYSLDERSKLVFVLEAKPDEPLKLRPGQPITVEIAP</sequence>
<dbReference type="PANTHER" id="PTHR32347">
    <property type="entry name" value="EFFLUX SYSTEM COMPONENT YKNX-RELATED"/>
    <property type="match status" value="1"/>
</dbReference>
<comment type="subcellular location">
    <subcellularLocation>
        <location evidence="1">Cell envelope</location>
    </subcellularLocation>
</comment>
<dbReference type="Gene3D" id="6.10.140.1990">
    <property type="match status" value="1"/>
</dbReference>
<evidence type="ECO:0000256" key="3">
    <source>
        <dbReference type="SAM" id="Coils"/>
    </source>
</evidence>
<dbReference type="InterPro" id="IPR050465">
    <property type="entry name" value="UPF0194_transport"/>
</dbReference>
<feature type="domain" description="YbhG-like alpha-helical hairpin" evidence="5">
    <location>
        <begin position="85"/>
        <end position="203"/>
    </location>
</feature>
<feature type="signal peptide" evidence="4">
    <location>
        <begin position="1"/>
        <end position="29"/>
    </location>
</feature>
<keyword evidence="2 3" id="KW-0175">Coiled coil</keyword>
<dbReference type="SUPFAM" id="SSF111369">
    <property type="entry name" value="HlyD-like secretion proteins"/>
    <property type="match status" value="3"/>
</dbReference>
<keyword evidence="4" id="KW-0732">Signal</keyword>
<evidence type="ECO:0000313" key="7">
    <source>
        <dbReference type="Proteomes" id="UP001151088"/>
    </source>
</evidence>
<feature type="coiled-coil region" evidence="3">
    <location>
        <begin position="77"/>
        <end position="202"/>
    </location>
</feature>
<evidence type="ECO:0000313" key="6">
    <source>
        <dbReference type="EMBL" id="MCS0495999.1"/>
    </source>
</evidence>
<dbReference type="GO" id="GO:1990195">
    <property type="term" value="C:macrolide transmembrane transporter complex"/>
    <property type="evidence" value="ECO:0007669"/>
    <property type="project" value="InterPro"/>
</dbReference>
<dbReference type="RefSeq" id="WP_258733163.1">
    <property type="nucleotide sequence ID" value="NZ_JANTHZ010000005.1"/>
</dbReference>
<evidence type="ECO:0000259" key="5">
    <source>
        <dbReference type="Pfam" id="PF25881"/>
    </source>
</evidence>
<dbReference type="Gene3D" id="1.10.287.470">
    <property type="entry name" value="Helix hairpin bin"/>
    <property type="match status" value="1"/>
</dbReference>
<gene>
    <name evidence="6" type="ORF">NVS89_12905</name>
</gene>
<dbReference type="GO" id="GO:1990961">
    <property type="term" value="P:xenobiotic detoxification by transmembrane export across the plasma membrane"/>
    <property type="evidence" value="ECO:0007669"/>
    <property type="project" value="InterPro"/>
</dbReference>
<dbReference type="Proteomes" id="UP001151088">
    <property type="component" value="Unassembled WGS sequence"/>
</dbReference>
<feature type="chain" id="PRO_5040867696" evidence="4">
    <location>
        <begin position="30"/>
        <end position="326"/>
    </location>
</feature>
<dbReference type="GO" id="GO:0030313">
    <property type="term" value="C:cell envelope"/>
    <property type="evidence" value="ECO:0007669"/>
    <property type="project" value="UniProtKB-SubCell"/>
</dbReference>
<dbReference type="Gene3D" id="2.40.50.100">
    <property type="match status" value="1"/>
</dbReference>
<dbReference type="GO" id="GO:0019898">
    <property type="term" value="C:extrinsic component of membrane"/>
    <property type="evidence" value="ECO:0007669"/>
    <property type="project" value="InterPro"/>
</dbReference>
<reference evidence="6" key="1">
    <citation type="submission" date="2022-08" db="EMBL/GenBank/DDBJ databases">
        <authorList>
            <person name="Li F."/>
        </authorList>
    </citation>
    <scope>NUCLEOTIDE SEQUENCE</scope>
    <source>
        <strain evidence="6">MQZ15Z-1</strain>
    </source>
</reference>
<comment type="caution">
    <text evidence="6">The sequence shown here is derived from an EMBL/GenBank/DDBJ whole genome shotgun (WGS) entry which is preliminary data.</text>
</comment>
<evidence type="ECO:0000256" key="1">
    <source>
        <dbReference type="ARBA" id="ARBA00004196"/>
    </source>
</evidence>
<protein>
    <submittedName>
        <fullName evidence="6">HlyD family efflux transporter periplasmic adaptor subunit</fullName>
    </submittedName>
</protein>
<name>A0A9X2T628_9HYPH</name>
<dbReference type="EMBL" id="JANTHZ010000005">
    <property type="protein sequence ID" value="MCS0495999.1"/>
    <property type="molecule type" value="Genomic_DNA"/>
</dbReference>
<keyword evidence="7" id="KW-1185">Reference proteome</keyword>
<dbReference type="InterPro" id="IPR030190">
    <property type="entry name" value="MacA_alpha-hairpin_sf"/>
</dbReference>